<proteinExistence type="predicted"/>
<dbReference type="OrthoDB" id="4965853at2"/>
<sequence length="106" mass="12361">MDVFDEEHLERMSNGRWHPGGAQTWAQQLLKYPRTVENIPTWMWDIFRAEGVTPPVYNPAFDSVDWKNRRRPVTERGTDLSVEPTIIDPSKEPGFWTNLSKKLFGS</sequence>
<evidence type="ECO:0000313" key="2">
    <source>
        <dbReference type="Proteomes" id="UP000000637"/>
    </source>
</evidence>
<organism evidence="1 2">
    <name type="scientific">Paenarthrobacter aurescens (strain TC1)</name>
    <dbReference type="NCBI Taxonomy" id="290340"/>
    <lineage>
        <taxon>Bacteria</taxon>
        <taxon>Bacillati</taxon>
        <taxon>Actinomycetota</taxon>
        <taxon>Actinomycetes</taxon>
        <taxon>Micrococcales</taxon>
        <taxon>Micrococcaceae</taxon>
        <taxon>Paenarthrobacter</taxon>
    </lineage>
</organism>
<dbReference type="KEGG" id="aau:AAur_2990"/>
<name>A1R8Y5_PAEAT</name>
<reference evidence="1 2" key="1">
    <citation type="journal article" date="2006" name="PLoS Genet.">
        <title>Secrets of soil survival revealed by the genome sequence of Arthrobacter aurescens TC1.</title>
        <authorList>
            <person name="Mongodin E.F."/>
            <person name="Shapir N."/>
            <person name="Daugherty S.C."/>
            <person name="DeBoy R.T."/>
            <person name="Emerson J.B."/>
            <person name="Shvartzbeyn A."/>
            <person name="Radune D."/>
            <person name="Vamathevan J."/>
            <person name="Riggs F."/>
            <person name="Grinberg V."/>
            <person name="Khouri H."/>
            <person name="Wackett L.P."/>
            <person name="Nelson K.E."/>
            <person name="Sadowsky M.J."/>
        </authorList>
    </citation>
    <scope>NUCLEOTIDE SEQUENCE [LARGE SCALE GENOMIC DNA]</scope>
    <source>
        <strain evidence="1 2">TC1</strain>
    </source>
</reference>
<gene>
    <name evidence="1" type="ordered locus">AAur_2990</name>
</gene>
<dbReference type="Proteomes" id="UP000000637">
    <property type="component" value="Chromosome"/>
</dbReference>
<dbReference type="HOGENOM" id="CLU_2217550_0_0_11"/>
<accession>A1R8Y5</accession>
<evidence type="ECO:0000313" key="1">
    <source>
        <dbReference type="EMBL" id="ABM09185.1"/>
    </source>
</evidence>
<dbReference type="EMBL" id="CP000474">
    <property type="protein sequence ID" value="ABM09185.1"/>
    <property type="molecule type" value="Genomic_DNA"/>
</dbReference>
<protein>
    <submittedName>
        <fullName evidence="1">Uncharacterized protein</fullName>
    </submittedName>
</protein>
<keyword evidence="2" id="KW-1185">Reference proteome</keyword>
<dbReference type="AlphaFoldDB" id="A1R8Y5"/>